<dbReference type="PANTHER" id="PTHR41878">
    <property type="entry name" value="LEXA REPRESSOR-RELATED"/>
    <property type="match status" value="1"/>
</dbReference>
<evidence type="ECO:0000259" key="3">
    <source>
        <dbReference type="Pfam" id="PF23988"/>
    </source>
</evidence>
<evidence type="ECO:0000313" key="5">
    <source>
        <dbReference type="Proteomes" id="UP000525652"/>
    </source>
</evidence>
<dbReference type="Pfam" id="PF22007">
    <property type="entry name" value="DUF6930"/>
    <property type="match status" value="1"/>
</dbReference>
<dbReference type="SUPFAM" id="SSF159941">
    <property type="entry name" value="MM3350-like"/>
    <property type="match status" value="1"/>
</dbReference>
<comment type="caution">
    <text evidence="4">The sequence shown here is derived from an EMBL/GenBank/DDBJ whole genome shotgun (WGS) entry which is preliminary data.</text>
</comment>
<dbReference type="Pfam" id="PF07929">
    <property type="entry name" value="PRiA4_ORF3"/>
    <property type="match status" value="1"/>
</dbReference>
<dbReference type="Gene3D" id="3.10.290.30">
    <property type="entry name" value="MM3350-like"/>
    <property type="match status" value="1"/>
</dbReference>
<dbReference type="InterPro" id="IPR024047">
    <property type="entry name" value="MM3350-like_sf"/>
</dbReference>
<dbReference type="InterPro" id="IPR012912">
    <property type="entry name" value="Plasmid_pRiA4b_Orf3-like"/>
</dbReference>
<evidence type="ECO:0000313" key="4">
    <source>
        <dbReference type="EMBL" id="MBC2600167.1"/>
    </source>
</evidence>
<dbReference type="PANTHER" id="PTHR41878:SF1">
    <property type="entry name" value="TNPR PROTEIN"/>
    <property type="match status" value="1"/>
</dbReference>
<accession>A0A7X1AUP6</accession>
<evidence type="ECO:0000259" key="1">
    <source>
        <dbReference type="Pfam" id="PF07929"/>
    </source>
</evidence>
<dbReference type="Proteomes" id="UP000525652">
    <property type="component" value="Unassembled WGS sequence"/>
</dbReference>
<organism evidence="4 5">
    <name type="scientific">Puniceicoccus vermicola</name>
    <dbReference type="NCBI Taxonomy" id="388746"/>
    <lineage>
        <taxon>Bacteria</taxon>
        <taxon>Pseudomonadati</taxon>
        <taxon>Verrucomicrobiota</taxon>
        <taxon>Opitutia</taxon>
        <taxon>Puniceicoccales</taxon>
        <taxon>Puniceicoccaceae</taxon>
        <taxon>Puniceicoccus</taxon>
    </lineage>
</organism>
<proteinExistence type="predicted"/>
<dbReference type="RefSeq" id="WP_185690925.1">
    <property type="nucleotide sequence ID" value="NZ_JACHVA010000001.1"/>
</dbReference>
<dbReference type="InterPro" id="IPR054216">
    <property type="entry name" value="DUF6930"/>
</dbReference>
<sequence>MGTSNGQKCFLLRIELLHTHRPIWREVILPADLGLDVMHDVIQETMGWENYHLHQFEHKGVRYDALSPDEEGIENPEFLFSLKDLLKRAGSRMAYTYDFGDDWVHSITLKKTLPWDEEKIFTCTGGEGACPLEDCGGAYGHQRICHYLENPKKNNDGFMPYEEWVPEDYDPDFVDFEQIRENLESLKLEDAEPDTDVIDEFLGDAEDPELMESSEILPGFEDLFGQENEDEAAPPSPYEDLSPSDLAQFGTLLELGTQVREAEPWKKLWDQDIFGIRDPESGLVDIVSILGRGGEVFAIHVHRPPESYDLWKSMIAGTAPMHDFVEYLRKVRMLELQFTTEKELEDDDVELYEKLNLPSPKRGKNRWMLARRFHPRSIPWFADPEEIPFLIRGTALTLRLLNRLRAEPDGPIATFYKTRMANGTLLETLPIFSLPQGKRAEDWDSWSLTVDPFDWNEAGGVDLAYEPGEFELERIASLPQTDETWEAGAIHLGGPVGTETGPVIPILAIAAPTEIGEDAPTPYISTTLSENPGECLWKAFCQTALQREERPKVLWVSTETAEKTFETPAKKLGMRIELVDQFANIGTLFSMMQTFAP</sequence>
<dbReference type="EMBL" id="JACHVA010000001">
    <property type="protein sequence ID" value="MBC2600167.1"/>
    <property type="molecule type" value="Genomic_DNA"/>
</dbReference>
<reference evidence="4 5" key="1">
    <citation type="submission" date="2020-07" db="EMBL/GenBank/DDBJ databases">
        <authorList>
            <person name="Feng X."/>
        </authorList>
    </citation>
    <scope>NUCLEOTIDE SEQUENCE [LARGE SCALE GENOMIC DNA]</scope>
    <source>
        <strain evidence="4 5">JCM14086</strain>
    </source>
</reference>
<gene>
    <name evidence="4" type="ORF">H5P30_00060</name>
</gene>
<feature type="domain" description="DUF6930" evidence="2">
    <location>
        <begin position="471"/>
        <end position="593"/>
    </location>
</feature>
<dbReference type="AlphaFoldDB" id="A0A7X1AUP6"/>
<keyword evidence="5" id="KW-1185">Reference proteome</keyword>
<dbReference type="Pfam" id="PF23988">
    <property type="entry name" value="DUF7309"/>
    <property type="match status" value="1"/>
</dbReference>
<evidence type="ECO:0000259" key="2">
    <source>
        <dbReference type="Pfam" id="PF22007"/>
    </source>
</evidence>
<protein>
    <submittedName>
        <fullName evidence="4">Plasmid pRiA4b ORF-3 family protein</fullName>
    </submittedName>
</protein>
<feature type="domain" description="DUF7309" evidence="3">
    <location>
        <begin position="252"/>
        <end position="409"/>
    </location>
</feature>
<dbReference type="InterPro" id="IPR055733">
    <property type="entry name" value="DUF7309"/>
</dbReference>
<feature type="domain" description="Plasmid pRiA4b Orf3-like" evidence="1">
    <location>
        <begin position="10"/>
        <end position="177"/>
    </location>
</feature>
<name>A0A7X1AUP6_9BACT</name>